<reference evidence="1 2" key="1">
    <citation type="submission" date="2014-01" db="EMBL/GenBank/DDBJ databases">
        <title>Genome sequencing of Thermotog hypogea.</title>
        <authorList>
            <person name="Zhang X."/>
            <person name="Alvare G."/>
            <person name="Fristensky B."/>
            <person name="Chen L."/>
            <person name="Suen T."/>
            <person name="Chen Q."/>
            <person name="Ma K."/>
        </authorList>
    </citation>
    <scope>NUCLEOTIDE SEQUENCE [LARGE SCALE GENOMIC DNA]</scope>
    <source>
        <strain evidence="1 2">DSM 11164</strain>
    </source>
</reference>
<dbReference type="PaxDb" id="1123384-AJ81_05340"/>
<dbReference type="PATRIC" id="fig|1123384.7.peg.1056"/>
<evidence type="ECO:0000313" key="2">
    <source>
        <dbReference type="Proteomes" id="UP000077469"/>
    </source>
</evidence>
<dbReference type="InterPro" id="IPR013325">
    <property type="entry name" value="RNA_pol_sigma_r2"/>
</dbReference>
<gene>
    <name evidence="1" type="ORF">AJ81_05340</name>
</gene>
<name>A0A0X1KU74_9THEM</name>
<dbReference type="SUPFAM" id="SSF88946">
    <property type="entry name" value="Sigma2 domain of RNA polymerase sigma factors"/>
    <property type="match status" value="1"/>
</dbReference>
<organism evidence="1 2">
    <name type="scientific">Pseudothermotoga hypogea DSM 11164 = NBRC 106472</name>
    <dbReference type="NCBI Taxonomy" id="1123384"/>
    <lineage>
        <taxon>Bacteria</taxon>
        <taxon>Thermotogati</taxon>
        <taxon>Thermotogota</taxon>
        <taxon>Thermotogae</taxon>
        <taxon>Thermotogales</taxon>
        <taxon>Thermotogaceae</taxon>
        <taxon>Pseudothermotoga</taxon>
    </lineage>
</organism>
<keyword evidence="2" id="KW-1185">Reference proteome</keyword>
<dbReference type="AlphaFoldDB" id="A0A0X1KU74"/>
<dbReference type="RefSeq" id="WP_031505226.1">
    <property type="nucleotide sequence ID" value="NC_022795.1"/>
</dbReference>
<dbReference type="GO" id="GO:0006352">
    <property type="term" value="P:DNA-templated transcription initiation"/>
    <property type="evidence" value="ECO:0007669"/>
    <property type="project" value="InterPro"/>
</dbReference>
<dbReference type="Proteomes" id="UP000077469">
    <property type="component" value="Chromosome"/>
</dbReference>
<accession>A0A0X1KU74</accession>
<dbReference type="GO" id="GO:0003700">
    <property type="term" value="F:DNA-binding transcription factor activity"/>
    <property type="evidence" value="ECO:0007669"/>
    <property type="project" value="InterPro"/>
</dbReference>
<dbReference type="OrthoDB" id="49330at2"/>
<proteinExistence type="predicted"/>
<dbReference type="KEGG" id="phy:AJ81_05340"/>
<dbReference type="STRING" id="1123384.AJ81_05340"/>
<evidence type="ECO:0000313" key="1">
    <source>
        <dbReference type="EMBL" id="AJC74746.1"/>
    </source>
</evidence>
<dbReference type="EMBL" id="CP007141">
    <property type="protein sequence ID" value="AJC74746.1"/>
    <property type="molecule type" value="Genomic_DNA"/>
</dbReference>
<protein>
    <submittedName>
        <fullName evidence="1">Uncharacterized protein</fullName>
    </submittedName>
</protein>
<dbReference type="Gene3D" id="1.10.1740.10">
    <property type="match status" value="1"/>
</dbReference>
<sequence>MSKELDREILKFLEDRKVTPTLEKMLREIVSFNLVDILGRENVLKIFGNEKSAVDEIFQDVLGAFWEKRSEILTRNIDNLTGYLVKSVENKIYDYARSKKRKKVLSLDSISDSESEESTFLDFIQLEEEARRDPLEQILAEKNFEALRNLFSGKEKDLCDFFYKKLFSDEKTNIFASGKTVQARYKSHERLAKRIRDFVMENGITEAEFSRIVEIYMSEICEKIRQNR</sequence>